<evidence type="ECO:0000313" key="2">
    <source>
        <dbReference type="EMBL" id="NWK55105.1"/>
    </source>
</evidence>
<accession>A0A851GIS9</accession>
<evidence type="ECO:0000256" key="1">
    <source>
        <dbReference type="SAM" id="SignalP"/>
    </source>
</evidence>
<dbReference type="EMBL" id="JACBAZ010000002">
    <property type="protein sequence ID" value="NWK55105.1"/>
    <property type="molecule type" value="Genomic_DNA"/>
</dbReference>
<dbReference type="Proteomes" id="UP000557872">
    <property type="component" value="Unassembled WGS sequence"/>
</dbReference>
<dbReference type="AlphaFoldDB" id="A0A851GIS9"/>
<organism evidence="2 3">
    <name type="scientific">Oceaniferula marina</name>
    <dbReference type="NCBI Taxonomy" id="2748318"/>
    <lineage>
        <taxon>Bacteria</taxon>
        <taxon>Pseudomonadati</taxon>
        <taxon>Verrucomicrobiota</taxon>
        <taxon>Verrucomicrobiia</taxon>
        <taxon>Verrucomicrobiales</taxon>
        <taxon>Verrucomicrobiaceae</taxon>
        <taxon>Oceaniferula</taxon>
    </lineage>
</organism>
<name>A0A851GIS9_9BACT</name>
<dbReference type="Pfam" id="PF05176">
    <property type="entry name" value="ATP-synt_10"/>
    <property type="match status" value="1"/>
</dbReference>
<evidence type="ECO:0000313" key="3">
    <source>
        <dbReference type="Proteomes" id="UP000557872"/>
    </source>
</evidence>
<dbReference type="RefSeq" id="WP_178931644.1">
    <property type="nucleotide sequence ID" value="NZ_JACBAZ010000002.1"/>
</dbReference>
<proteinExistence type="predicted"/>
<comment type="caution">
    <text evidence="2">The sequence shown here is derived from an EMBL/GenBank/DDBJ whole genome shotgun (WGS) entry which is preliminary data.</text>
</comment>
<dbReference type="PANTHER" id="PTHR28106">
    <property type="entry name" value="MITOCHONDRIAL ATPASE COMPLEX SUBUNIT ATP10"/>
    <property type="match status" value="1"/>
</dbReference>
<keyword evidence="1" id="KW-0732">Signal</keyword>
<dbReference type="PANTHER" id="PTHR28106:SF1">
    <property type="entry name" value="MITOCHONDRIAL ATPASE COMPLEX SUBUNIT ATP10"/>
    <property type="match status" value="1"/>
</dbReference>
<reference evidence="2 3" key="1">
    <citation type="submission" date="2020-07" db="EMBL/GenBank/DDBJ databases">
        <title>Roseicoccus Jingziensis gen. nov., sp. nov., isolated from coastal seawater.</title>
        <authorList>
            <person name="Feng X."/>
        </authorList>
    </citation>
    <scope>NUCLEOTIDE SEQUENCE [LARGE SCALE GENOMIC DNA]</scope>
    <source>
        <strain evidence="2 3">N1E253</strain>
    </source>
</reference>
<sequence length="204" mass="23787">MVTPTHTPPLVRSLCWLLCSIIGLIASPSLTAEPATDKAVALDLSKTGMPFPVHKFRNLAKQKRNIPNELDGDYKLMIVAFQRWHQELVDTWFPAGDLLEQQYKQTGKTFRYYEIPTIYPMGPIRRSMLNSGMRRGVKTKAARERTYTIYIDKWPFRKSLHIPNEKDIHLFLVDKQGKVVWRCQGKHSKENESSLRQFLKKQMR</sequence>
<feature type="chain" id="PRO_5032709376" evidence="1">
    <location>
        <begin position="32"/>
        <end position="204"/>
    </location>
</feature>
<gene>
    <name evidence="2" type="ORF">HW115_05755</name>
</gene>
<protein>
    <submittedName>
        <fullName evidence="2">Uncharacterized protein</fullName>
    </submittedName>
</protein>
<feature type="signal peptide" evidence="1">
    <location>
        <begin position="1"/>
        <end position="31"/>
    </location>
</feature>
<dbReference type="InterPro" id="IPR007849">
    <property type="entry name" value="ATP10"/>
</dbReference>
<keyword evidence="3" id="KW-1185">Reference proteome</keyword>